<proteinExistence type="predicted"/>
<reference evidence="2" key="2">
    <citation type="submission" date="2018-01" db="EMBL/GenBank/DDBJ databases">
        <title>FDA dAtabase for Regulatory Grade micrObial Sequences (FDA-ARGOS): Supporting development and validation of Infectious Disease Dx tests.</title>
        <authorList>
            <person name="Hoffmann M."/>
            <person name="Allard M."/>
            <person name="Evans P."/>
            <person name="Brown E."/>
            <person name="Tallon L."/>
            <person name="Sadzewicz L."/>
            <person name="Sengamalay N."/>
            <person name="Ott S."/>
            <person name="Godinez A."/>
            <person name="Nagaraj S."/>
            <person name="Vyas G."/>
            <person name="Aluvathingal J."/>
            <person name="Nadendla S."/>
            <person name="Geyer C."/>
            <person name="Sichtig H."/>
        </authorList>
    </citation>
    <scope>NUCLEOTIDE SEQUENCE</scope>
    <source>
        <strain evidence="2">ATCC 33809</strain>
    </source>
</reference>
<evidence type="ECO:0000313" key="4">
    <source>
        <dbReference type="Proteomes" id="UP000057088"/>
    </source>
</evidence>
<evidence type="ECO:0000313" key="2">
    <source>
        <dbReference type="EMBL" id="AMF92337.1"/>
    </source>
</evidence>
<dbReference type="AlphaFoldDB" id="A0AAX2LY96"/>
<evidence type="ECO:0000256" key="1">
    <source>
        <dbReference type="SAM" id="SignalP"/>
    </source>
</evidence>
<dbReference type="Proteomes" id="UP000254626">
    <property type="component" value="Unassembled WGS sequence"/>
</dbReference>
<accession>A0AAX2LY96</accession>
<dbReference type="EMBL" id="CP014034">
    <property type="protein sequence ID" value="AMF92337.1"/>
    <property type="molecule type" value="Genomic_DNA"/>
</dbReference>
<evidence type="ECO:0000313" key="3">
    <source>
        <dbReference type="EMBL" id="SUQ27169.1"/>
    </source>
</evidence>
<dbReference type="EMBL" id="UHIP01000002">
    <property type="protein sequence ID" value="SUQ27169.1"/>
    <property type="molecule type" value="Genomic_DNA"/>
</dbReference>
<feature type="signal peptide" evidence="1">
    <location>
        <begin position="1"/>
        <end position="20"/>
    </location>
</feature>
<evidence type="ECO:0000313" key="5">
    <source>
        <dbReference type="Proteomes" id="UP000254626"/>
    </source>
</evidence>
<keyword evidence="1" id="KW-0732">Signal</keyword>
<keyword evidence="4" id="KW-1185">Reference proteome</keyword>
<dbReference type="RefSeq" id="WP_020432181.1">
    <property type="nucleotide sequence ID" value="NZ_CABLBX010000004.1"/>
</dbReference>
<dbReference type="Proteomes" id="UP000057088">
    <property type="component" value="Chromosome 1"/>
</dbReference>
<dbReference type="GeneID" id="29383466"/>
<sequence>MRLICLSACALAVVATFATASMEEEKVMRAESAAHTDLSSTATIMDTDGTVLRKGSSHWHCMPGIPVMEGDAHPMCNDPVWTALLQAAAEGKPFETDKVGFSYMLQGDALVSNESPAATDPNDGGVWVEEGPHIMIVVPRALLEGISTDPYNGGPYVMWKDTPYAHIMIPVGNKTKP</sequence>
<feature type="chain" id="PRO_5043623477" evidence="1">
    <location>
        <begin position="21"/>
        <end position="177"/>
    </location>
</feature>
<gene>
    <name evidence="2" type="ORF">AL536_02320</name>
    <name evidence="3" type="ORF">NCTC11327_04040</name>
</gene>
<organism evidence="3 5">
    <name type="scientific">Vibrio fluvialis</name>
    <dbReference type="NCBI Taxonomy" id="676"/>
    <lineage>
        <taxon>Bacteria</taxon>
        <taxon>Pseudomonadati</taxon>
        <taxon>Pseudomonadota</taxon>
        <taxon>Gammaproteobacteria</taxon>
        <taxon>Vibrionales</taxon>
        <taxon>Vibrionaceae</taxon>
        <taxon>Vibrio</taxon>
    </lineage>
</organism>
<name>A0AAX2LY96_VIBFL</name>
<reference evidence="4" key="1">
    <citation type="submission" date="2015-12" db="EMBL/GenBank/DDBJ databases">
        <title>FDA dAtabase for Regulatory Grade micrObial Sequences (FDA-ARGOS): Supporting development and validation of Infectious Disease Dx tests.</title>
        <authorList>
            <person name="Hoffmann M."/>
            <person name="Allard M."/>
            <person name="Evans P."/>
            <person name="Brown E."/>
            <person name="Tallon L.J."/>
            <person name="Sadzewicz L."/>
            <person name="Sengamalay N."/>
            <person name="Ott S."/>
            <person name="Godinez A."/>
            <person name="Nagaraj S."/>
            <person name="Vyas G."/>
            <person name="Aluvathingal J."/>
            <person name="Nadendla S."/>
            <person name="Geyer C."/>
            <person name="Sichtig H."/>
        </authorList>
    </citation>
    <scope>NUCLEOTIDE SEQUENCE [LARGE SCALE GENOMIC DNA]</scope>
    <source>
        <strain evidence="4">ATCC 33809</strain>
    </source>
</reference>
<reference evidence="3 5" key="3">
    <citation type="submission" date="2018-06" db="EMBL/GenBank/DDBJ databases">
        <authorList>
            <consortium name="Pathogen Informatics"/>
            <person name="Doyle S."/>
        </authorList>
    </citation>
    <scope>NUCLEOTIDE SEQUENCE [LARGE SCALE GENOMIC DNA]</scope>
    <source>
        <strain evidence="3 5">NCTC11327</strain>
    </source>
</reference>
<dbReference type="KEGG" id="vfl:AL536_02320"/>
<protein>
    <submittedName>
        <fullName evidence="3">Uncharacterized protein</fullName>
    </submittedName>
</protein>